<feature type="transmembrane region" description="Helical" evidence="1">
    <location>
        <begin position="126"/>
        <end position="144"/>
    </location>
</feature>
<proteinExistence type="predicted"/>
<keyword evidence="3" id="KW-1185">Reference proteome</keyword>
<evidence type="ECO:0000313" key="2">
    <source>
        <dbReference type="EMBL" id="KAK3672100.1"/>
    </source>
</evidence>
<keyword evidence="1" id="KW-0472">Membrane</keyword>
<evidence type="ECO:0000313" key="3">
    <source>
        <dbReference type="Proteomes" id="UP001274830"/>
    </source>
</evidence>
<organism evidence="2 3">
    <name type="scientific">Recurvomyces mirabilis</name>
    <dbReference type="NCBI Taxonomy" id="574656"/>
    <lineage>
        <taxon>Eukaryota</taxon>
        <taxon>Fungi</taxon>
        <taxon>Dikarya</taxon>
        <taxon>Ascomycota</taxon>
        <taxon>Pezizomycotina</taxon>
        <taxon>Dothideomycetes</taxon>
        <taxon>Dothideomycetidae</taxon>
        <taxon>Mycosphaerellales</taxon>
        <taxon>Teratosphaeriaceae</taxon>
        <taxon>Recurvomyces</taxon>
    </lineage>
</organism>
<feature type="transmembrane region" description="Helical" evidence="1">
    <location>
        <begin position="151"/>
        <end position="168"/>
    </location>
</feature>
<accession>A0AAE0TU96</accession>
<protein>
    <submittedName>
        <fullName evidence="2">Uncharacterized protein</fullName>
    </submittedName>
</protein>
<comment type="caution">
    <text evidence="2">The sequence shown here is derived from an EMBL/GenBank/DDBJ whole genome shotgun (WGS) entry which is preliminary data.</text>
</comment>
<dbReference type="Proteomes" id="UP001274830">
    <property type="component" value="Unassembled WGS sequence"/>
</dbReference>
<keyword evidence="1" id="KW-1133">Transmembrane helix</keyword>
<sequence length="174" mass="19754">MQAVAVRNAQKELVASATDLWVGKISGNLSHQLHEYCIMLRDLDYMEEKAKKGYDADPFLLQTDKRFERDMMLRPAFSILLWCLHSYQMSWTMTSLAYQGWEETHGSAKKKLEIDLWLWRVPWQELVTTSVFVLAFALGGALFSDLKPAEILAVTAGYAAVLVVFVGSSQRNTS</sequence>
<keyword evidence="1" id="KW-0812">Transmembrane</keyword>
<gene>
    <name evidence="2" type="ORF">LTR78_008071</name>
</gene>
<evidence type="ECO:0000256" key="1">
    <source>
        <dbReference type="SAM" id="Phobius"/>
    </source>
</evidence>
<dbReference type="EMBL" id="JAUTXT010000036">
    <property type="protein sequence ID" value="KAK3672100.1"/>
    <property type="molecule type" value="Genomic_DNA"/>
</dbReference>
<dbReference type="AlphaFoldDB" id="A0AAE0TU96"/>
<reference evidence="2" key="1">
    <citation type="submission" date="2023-07" db="EMBL/GenBank/DDBJ databases">
        <title>Black Yeasts Isolated from many extreme environments.</title>
        <authorList>
            <person name="Coleine C."/>
            <person name="Stajich J.E."/>
            <person name="Selbmann L."/>
        </authorList>
    </citation>
    <scope>NUCLEOTIDE SEQUENCE</scope>
    <source>
        <strain evidence="2">CCFEE 5485</strain>
    </source>
</reference>
<name>A0AAE0TU96_9PEZI</name>